<protein>
    <submittedName>
        <fullName evidence="2">Uncharacterized protein</fullName>
    </submittedName>
</protein>
<dbReference type="eggNOG" id="ENOG5032ZHK">
    <property type="taxonomic scope" value="Bacteria"/>
</dbReference>
<evidence type="ECO:0000313" key="3">
    <source>
        <dbReference type="Proteomes" id="UP000077856"/>
    </source>
</evidence>
<organism evidence="2 3">
    <name type="scientific">Cytobacillus oceanisediminis 2691</name>
    <dbReference type="NCBI Taxonomy" id="1196031"/>
    <lineage>
        <taxon>Bacteria</taxon>
        <taxon>Bacillati</taxon>
        <taxon>Bacillota</taxon>
        <taxon>Bacilli</taxon>
        <taxon>Bacillales</taxon>
        <taxon>Bacillaceae</taxon>
        <taxon>Cytobacillus</taxon>
    </lineage>
</organism>
<name>A0A160M678_9BACI</name>
<keyword evidence="1" id="KW-0175">Coiled coil</keyword>
<accession>A0A160M678</accession>
<sequence length="98" mass="11035">MDTEIKLRISDIEQALTNLQTSANGLQPSLPSTIGENNVLDFINKLNALNRQLQQVTEAYKSVLLQNEETTRQSVQFLDESDRLLSRGIHGETGRRIP</sequence>
<dbReference type="KEGG" id="bon:A361_01660"/>
<dbReference type="InterPro" id="IPR046318">
    <property type="entry name" value="DUF5344"/>
</dbReference>
<dbReference type="AlphaFoldDB" id="A0A160M678"/>
<dbReference type="EMBL" id="CP015506">
    <property type="protein sequence ID" value="AND37907.1"/>
    <property type="molecule type" value="Genomic_DNA"/>
</dbReference>
<dbReference type="Proteomes" id="UP000077856">
    <property type="component" value="Chromosome"/>
</dbReference>
<proteinExistence type="predicted"/>
<dbReference type="STRING" id="1196031.A361_01660"/>
<dbReference type="RefSeq" id="WP_019382372.1">
    <property type="nucleotide sequence ID" value="NZ_CP015506.1"/>
</dbReference>
<gene>
    <name evidence="2" type="ORF">A361_01660</name>
</gene>
<evidence type="ECO:0000256" key="1">
    <source>
        <dbReference type="SAM" id="Coils"/>
    </source>
</evidence>
<feature type="coiled-coil region" evidence="1">
    <location>
        <begin position="39"/>
        <end position="66"/>
    </location>
</feature>
<evidence type="ECO:0000313" key="2">
    <source>
        <dbReference type="EMBL" id="AND37907.1"/>
    </source>
</evidence>
<reference evidence="2 3" key="1">
    <citation type="submission" date="2016-04" db="EMBL/GenBank/DDBJ databases">
        <title>Complete genome sequence of Bacillus oceanisediminis strain 2691.</title>
        <authorList>
            <person name="Jeong H."/>
            <person name="Kim H.J."/>
            <person name="Lee D.-W."/>
        </authorList>
    </citation>
    <scope>NUCLEOTIDE SEQUENCE [LARGE SCALE GENOMIC DNA]</scope>
    <source>
        <strain evidence="2 3">2691</strain>
    </source>
</reference>
<dbReference type="Pfam" id="PF17279">
    <property type="entry name" value="DUF5344"/>
    <property type="match status" value="1"/>
</dbReference>